<reference evidence="3" key="1">
    <citation type="journal article" date="2020" name="Nat. Commun.">
        <title>Large-scale genome sequencing of mycorrhizal fungi provides insights into the early evolution of symbiotic traits.</title>
        <authorList>
            <person name="Miyauchi S."/>
            <person name="Kiss E."/>
            <person name="Kuo A."/>
            <person name="Drula E."/>
            <person name="Kohler A."/>
            <person name="Sanchez-Garcia M."/>
            <person name="Morin E."/>
            <person name="Andreopoulos B."/>
            <person name="Barry K.W."/>
            <person name="Bonito G."/>
            <person name="Buee M."/>
            <person name="Carver A."/>
            <person name="Chen C."/>
            <person name="Cichocki N."/>
            <person name="Clum A."/>
            <person name="Culley D."/>
            <person name="Crous P.W."/>
            <person name="Fauchery L."/>
            <person name="Girlanda M."/>
            <person name="Hayes R.D."/>
            <person name="Keri Z."/>
            <person name="LaButti K."/>
            <person name="Lipzen A."/>
            <person name="Lombard V."/>
            <person name="Magnuson J."/>
            <person name="Maillard F."/>
            <person name="Murat C."/>
            <person name="Nolan M."/>
            <person name="Ohm R.A."/>
            <person name="Pangilinan J."/>
            <person name="Pereira M.F."/>
            <person name="Perotto S."/>
            <person name="Peter M."/>
            <person name="Pfister S."/>
            <person name="Riley R."/>
            <person name="Sitrit Y."/>
            <person name="Stielow J.B."/>
            <person name="Szollosi G."/>
            <person name="Zifcakova L."/>
            <person name="Stursova M."/>
            <person name="Spatafora J.W."/>
            <person name="Tedersoo L."/>
            <person name="Vaario L.M."/>
            <person name="Yamada A."/>
            <person name="Yan M."/>
            <person name="Wang P."/>
            <person name="Xu J."/>
            <person name="Bruns T."/>
            <person name="Baldrian P."/>
            <person name="Vilgalys R."/>
            <person name="Dunand C."/>
            <person name="Henrissat B."/>
            <person name="Grigoriev I.V."/>
            <person name="Hibbett D."/>
            <person name="Nagy L.G."/>
            <person name="Martin F.M."/>
        </authorList>
    </citation>
    <scope>NUCLEOTIDE SEQUENCE</scope>
    <source>
        <strain evidence="3">UH-Tt-Lm1</strain>
    </source>
</reference>
<evidence type="ECO:0000256" key="1">
    <source>
        <dbReference type="SAM" id="Phobius"/>
    </source>
</evidence>
<proteinExistence type="predicted"/>
<keyword evidence="1" id="KW-0472">Membrane</keyword>
<feature type="transmembrane region" description="Helical" evidence="1">
    <location>
        <begin position="138"/>
        <end position="159"/>
    </location>
</feature>
<keyword evidence="1" id="KW-0812">Transmembrane</keyword>
<evidence type="ECO:0000313" key="3">
    <source>
        <dbReference type="EMBL" id="KAF9785725.1"/>
    </source>
</evidence>
<evidence type="ECO:0000313" key="4">
    <source>
        <dbReference type="Proteomes" id="UP000736335"/>
    </source>
</evidence>
<feature type="transmembrane region" description="Helical" evidence="1">
    <location>
        <begin position="92"/>
        <end position="118"/>
    </location>
</feature>
<dbReference type="EMBL" id="WIUZ02000006">
    <property type="protein sequence ID" value="KAF9785725.1"/>
    <property type="molecule type" value="Genomic_DNA"/>
</dbReference>
<reference evidence="3" key="2">
    <citation type="submission" date="2020-11" db="EMBL/GenBank/DDBJ databases">
        <authorList>
            <consortium name="DOE Joint Genome Institute"/>
            <person name="Kuo A."/>
            <person name="Miyauchi S."/>
            <person name="Kiss E."/>
            <person name="Drula E."/>
            <person name="Kohler A."/>
            <person name="Sanchez-Garcia M."/>
            <person name="Andreopoulos B."/>
            <person name="Barry K.W."/>
            <person name="Bonito G."/>
            <person name="Buee M."/>
            <person name="Carver A."/>
            <person name="Chen C."/>
            <person name="Cichocki N."/>
            <person name="Clum A."/>
            <person name="Culley D."/>
            <person name="Crous P.W."/>
            <person name="Fauchery L."/>
            <person name="Girlanda M."/>
            <person name="Hayes R."/>
            <person name="Keri Z."/>
            <person name="Labutti K."/>
            <person name="Lipzen A."/>
            <person name="Lombard V."/>
            <person name="Magnuson J."/>
            <person name="Maillard F."/>
            <person name="Morin E."/>
            <person name="Murat C."/>
            <person name="Nolan M."/>
            <person name="Ohm R."/>
            <person name="Pangilinan J."/>
            <person name="Pereira M."/>
            <person name="Perotto S."/>
            <person name="Peter M."/>
            <person name="Riley R."/>
            <person name="Sitrit Y."/>
            <person name="Stielow B."/>
            <person name="Szollosi G."/>
            <person name="Zifcakova L."/>
            <person name="Stursova M."/>
            <person name="Spatafora J.W."/>
            <person name="Tedersoo L."/>
            <person name="Vaario L.-M."/>
            <person name="Yamada A."/>
            <person name="Yan M."/>
            <person name="Wang P."/>
            <person name="Xu J."/>
            <person name="Bruns T."/>
            <person name="Baldrian P."/>
            <person name="Vilgalys R."/>
            <person name="Henrissat B."/>
            <person name="Grigoriev I.V."/>
            <person name="Hibbett D."/>
            <person name="Nagy L.G."/>
            <person name="Martin F.M."/>
        </authorList>
    </citation>
    <scope>NUCLEOTIDE SEQUENCE</scope>
    <source>
        <strain evidence="3">UH-Tt-Lm1</strain>
    </source>
</reference>
<gene>
    <name evidence="3" type="ORF">BJ322DRAFT_735323</name>
</gene>
<evidence type="ECO:0000259" key="2">
    <source>
        <dbReference type="Pfam" id="PF20152"/>
    </source>
</evidence>
<dbReference type="AlphaFoldDB" id="A0A9P6L7I1"/>
<organism evidence="3 4">
    <name type="scientific">Thelephora terrestris</name>
    <dbReference type="NCBI Taxonomy" id="56493"/>
    <lineage>
        <taxon>Eukaryota</taxon>
        <taxon>Fungi</taxon>
        <taxon>Dikarya</taxon>
        <taxon>Basidiomycota</taxon>
        <taxon>Agaricomycotina</taxon>
        <taxon>Agaricomycetes</taxon>
        <taxon>Thelephorales</taxon>
        <taxon>Thelephoraceae</taxon>
        <taxon>Thelephora</taxon>
    </lineage>
</organism>
<keyword evidence="4" id="KW-1185">Reference proteome</keyword>
<dbReference type="PANTHER" id="PTHR40465:SF1">
    <property type="entry name" value="DUF6534 DOMAIN-CONTAINING PROTEIN"/>
    <property type="match status" value="1"/>
</dbReference>
<feature type="domain" description="DUF6534" evidence="2">
    <location>
        <begin position="104"/>
        <end position="170"/>
    </location>
</feature>
<dbReference type="Pfam" id="PF20152">
    <property type="entry name" value="DUF6534"/>
    <property type="match status" value="1"/>
</dbReference>
<accession>A0A9P6L7I1</accession>
<name>A0A9P6L7I1_9AGAM</name>
<protein>
    <recommendedName>
        <fullName evidence="2">DUF6534 domain-containing protein</fullName>
    </recommendedName>
</protein>
<dbReference type="Proteomes" id="UP000736335">
    <property type="component" value="Unassembled WGS sequence"/>
</dbReference>
<dbReference type="OrthoDB" id="3206554at2759"/>
<feature type="transmembrane region" description="Helical" evidence="1">
    <location>
        <begin position="26"/>
        <end position="45"/>
    </location>
</feature>
<dbReference type="InterPro" id="IPR045339">
    <property type="entry name" value="DUF6534"/>
</dbReference>
<dbReference type="PANTHER" id="PTHR40465">
    <property type="entry name" value="CHROMOSOME 1, WHOLE GENOME SHOTGUN SEQUENCE"/>
    <property type="match status" value="1"/>
</dbReference>
<keyword evidence="1" id="KW-1133">Transmembrane helix</keyword>
<comment type="caution">
    <text evidence="3">The sequence shown here is derived from an EMBL/GenBank/DDBJ whole genome shotgun (WGS) entry which is preliminary data.</text>
</comment>
<feature type="transmembrane region" description="Helical" evidence="1">
    <location>
        <begin position="57"/>
        <end position="80"/>
    </location>
</feature>
<sequence>MLVASSWKWLITNFGNADADYIPPTIPVSVVATGLTTIIVHGFFITRVYQLSRNPLVITPLIILALLRVGFACATCTKMLVYERFSVFLENIGWVFTLELATSSALDILLTCTLLYYLRRSKTGFASMDHIIDKLSLYTLQTGLLTTIAVVMALAFLYANSFLATLISRDGIRERRWTPQEPPSSVLSGPDPFRRRSTPFAAFDNPKTMATIVDGFEFAMEDIGMAPLPESLRFGRFSLDAWNAHELDPDRKTSFKTVP</sequence>